<reference evidence="1" key="1">
    <citation type="journal article" date="2020" name="mSystems">
        <title>Genome- and Community-Level Interaction Insights into Carbon Utilization and Element Cycling Functions of Hydrothermarchaeota in Hydrothermal Sediment.</title>
        <authorList>
            <person name="Zhou Z."/>
            <person name="Liu Y."/>
            <person name="Xu W."/>
            <person name="Pan J."/>
            <person name="Luo Z.H."/>
            <person name="Li M."/>
        </authorList>
    </citation>
    <scope>NUCLEOTIDE SEQUENCE [LARGE SCALE GENOMIC DNA]</scope>
    <source>
        <strain evidence="1">SpSt-906</strain>
    </source>
</reference>
<proteinExistence type="predicted"/>
<name>A0A7C3YUY4_UNCW3</name>
<protein>
    <submittedName>
        <fullName evidence="1">Uncharacterized protein</fullName>
    </submittedName>
</protein>
<organism evidence="1">
    <name type="scientific">candidate division WOR-3 bacterium</name>
    <dbReference type="NCBI Taxonomy" id="2052148"/>
    <lineage>
        <taxon>Bacteria</taxon>
        <taxon>Bacteria division WOR-3</taxon>
    </lineage>
</organism>
<dbReference type="EMBL" id="DTMQ01000039">
    <property type="protein sequence ID" value="HGE99595.1"/>
    <property type="molecule type" value="Genomic_DNA"/>
</dbReference>
<dbReference type="AlphaFoldDB" id="A0A7C3YUY4"/>
<evidence type="ECO:0000313" key="1">
    <source>
        <dbReference type="EMBL" id="HGE99595.1"/>
    </source>
</evidence>
<gene>
    <name evidence="1" type="ORF">ENX07_05955</name>
</gene>
<accession>A0A7C3YUY4</accession>
<sequence>MSRVFPSIPVLLTLSLLCTTECTSTISRYESNIIGQSPELVNFTLDWEGKILLLPASGEYLLRLDTTLSFSETIPLPERIFHPKKILANLSYLFISSQKELFIFGRREGLWKKVLAFDEILDFTLSSSGELFLLIRGERKLKRLDRFLNLSDFPYLDIDPTSYSITSLDDKLYLLNQKKEVVVFSTTNYQKRIITFKNLEDLFLFSPYQEGERVYLFSQKGKVFSLKGEDLHQVDTTQPLLSCFPHSSYLFLLSKDSGVERILQR</sequence>
<comment type="caution">
    <text evidence="1">The sequence shown here is derived from an EMBL/GenBank/DDBJ whole genome shotgun (WGS) entry which is preliminary data.</text>
</comment>